<evidence type="ECO:0000313" key="1">
    <source>
        <dbReference type="EMBL" id="TWD77195.1"/>
    </source>
</evidence>
<dbReference type="AlphaFoldDB" id="A0A561BE70"/>
<gene>
    <name evidence="1" type="ORF">FB547_110157</name>
</gene>
<evidence type="ECO:0008006" key="3">
    <source>
        <dbReference type="Google" id="ProtNLM"/>
    </source>
</evidence>
<dbReference type="EMBL" id="VIVL01000010">
    <property type="protein sequence ID" value="TWD77195.1"/>
    <property type="molecule type" value="Genomic_DNA"/>
</dbReference>
<proteinExistence type="predicted"/>
<evidence type="ECO:0000313" key="2">
    <source>
        <dbReference type="Proteomes" id="UP000319722"/>
    </source>
</evidence>
<dbReference type="Proteomes" id="UP000319722">
    <property type="component" value="Unassembled WGS sequence"/>
</dbReference>
<name>A0A561BE70_9BURK</name>
<accession>A0A561BE70</accession>
<dbReference type="InterPro" id="IPR011990">
    <property type="entry name" value="TPR-like_helical_dom_sf"/>
</dbReference>
<reference evidence="1 2" key="1">
    <citation type="submission" date="2019-06" db="EMBL/GenBank/DDBJ databases">
        <title>Sorghum-associated microbial communities from plants grown in Nebraska, USA.</title>
        <authorList>
            <person name="Schachtman D."/>
        </authorList>
    </citation>
    <scope>NUCLEOTIDE SEQUENCE [LARGE SCALE GENOMIC DNA]</scope>
    <source>
        <strain evidence="1 2">T529</strain>
    </source>
</reference>
<sequence>MPARLDVLVFALTRLAASSGGQVGLPASSVETSLGAVGEDGGIEAQYALGCAYLGLAYGNVAPHDIAQSKDGRRGRAILLRAADAGRADAWLRLYEAAASCRGPVSDKEMTRFFLEQAAAADIVEAQRTLGALLLKEAGCLEEAERAVRWLHQAAAPGDPESRYLLETLVLPLPPLAPATERAIIEQVRAVDEELAARMLVARVYHLTRREAMNCNSPPEAVVDGWVFRACCR</sequence>
<dbReference type="Gene3D" id="1.25.40.10">
    <property type="entry name" value="Tetratricopeptide repeat domain"/>
    <property type="match status" value="1"/>
</dbReference>
<organism evidence="1 2">
    <name type="scientific">Variovorax beijingensis</name>
    <dbReference type="NCBI Taxonomy" id="2496117"/>
    <lineage>
        <taxon>Bacteria</taxon>
        <taxon>Pseudomonadati</taxon>
        <taxon>Pseudomonadota</taxon>
        <taxon>Betaproteobacteria</taxon>
        <taxon>Burkholderiales</taxon>
        <taxon>Comamonadaceae</taxon>
        <taxon>Variovorax</taxon>
    </lineage>
</organism>
<comment type="caution">
    <text evidence="1">The sequence shown here is derived from an EMBL/GenBank/DDBJ whole genome shotgun (WGS) entry which is preliminary data.</text>
</comment>
<protein>
    <recommendedName>
        <fullName evidence="3">Sel1 repeat family protein</fullName>
    </recommendedName>
</protein>
<dbReference type="SUPFAM" id="SSF81901">
    <property type="entry name" value="HCP-like"/>
    <property type="match status" value="1"/>
</dbReference>